<feature type="transmembrane region" description="Helical" evidence="2">
    <location>
        <begin position="171"/>
        <end position="193"/>
    </location>
</feature>
<keyword evidence="2" id="KW-0812">Transmembrane</keyword>
<dbReference type="EMBL" id="CAUYUJ010018582">
    <property type="protein sequence ID" value="CAK0884763.1"/>
    <property type="molecule type" value="Genomic_DNA"/>
</dbReference>
<dbReference type="PANTHER" id="PTHR36178:SF1">
    <property type="entry name" value="SODIUM_GLUTAMATE SYMPORTER"/>
    <property type="match status" value="1"/>
</dbReference>
<keyword evidence="2" id="KW-1133">Transmembrane helix</keyword>
<proteinExistence type="predicted"/>
<feature type="transmembrane region" description="Helical" evidence="2">
    <location>
        <begin position="331"/>
        <end position="352"/>
    </location>
</feature>
<protein>
    <recommendedName>
        <fullName evidence="5">Sodium/glutamate symporter</fullName>
    </recommendedName>
</protein>
<dbReference type="Proteomes" id="UP001189429">
    <property type="component" value="Unassembled WGS sequence"/>
</dbReference>
<dbReference type="InterPro" id="IPR004445">
    <property type="entry name" value="GltS"/>
</dbReference>
<evidence type="ECO:0008006" key="5">
    <source>
        <dbReference type="Google" id="ProtNLM"/>
    </source>
</evidence>
<feature type="transmembrane region" description="Helical" evidence="2">
    <location>
        <begin position="454"/>
        <end position="472"/>
    </location>
</feature>
<feature type="transmembrane region" description="Helical" evidence="2">
    <location>
        <begin position="492"/>
        <end position="511"/>
    </location>
</feature>
<keyword evidence="4" id="KW-1185">Reference proteome</keyword>
<accession>A0ABN9WEF7</accession>
<evidence type="ECO:0000256" key="2">
    <source>
        <dbReference type="SAM" id="Phobius"/>
    </source>
</evidence>
<gene>
    <name evidence="3" type="ORF">PCOR1329_LOCUS66566</name>
</gene>
<organism evidence="3 4">
    <name type="scientific">Prorocentrum cordatum</name>
    <dbReference type="NCBI Taxonomy" id="2364126"/>
    <lineage>
        <taxon>Eukaryota</taxon>
        <taxon>Sar</taxon>
        <taxon>Alveolata</taxon>
        <taxon>Dinophyceae</taxon>
        <taxon>Prorocentrales</taxon>
        <taxon>Prorocentraceae</taxon>
        <taxon>Prorocentrum</taxon>
    </lineage>
</organism>
<evidence type="ECO:0000256" key="1">
    <source>
        <dbReference type="SAM" id="MobiDB-lite"/>
    </source>
</evidence>
<keyword evidence="2" id="KW-0472">Membrane</keyword>
<evidence type="ECO:0000313" key="4">
    <source>
        <dbReference type="Proteomes" id="UP001189429"/>
    </source>
</evidence>
<feature type="transmembrane region" description="Helical" evidence="2">
    <location>
        <begin position="33"/>
        <end position="54"/>
    </location>
</feature>
<feature type="transmembrane region" description="Helical" evidence="2">
    <location>
        <begin position="105"/>
        <end position="126"/>
    </location>
</feature>
<feature type="transmembrane region" description="Helical" evidence="2">
    <location>
        <begin position="420"/>
        <end position="442"/>
    </location>
</feature>
<name>A0ABN9WEF7_9DINO</name>
<feature type="region of interest" description="Disordered" evidence="1">
    <location>
        <begin position="240"/>
        <end position="259"/>
    </location>
</feature>
<evidence type="ECO:0000313" key="3">
    <source>
        <dbReference type="EMBL" id="CAK0884763.1"/>
    </source>
</evidence>
<sequence length="543" mass="57866">MKDSEAFSIGCVGALLLLGDCLRTKIGFLKELQVPACLLGGLVGFFLLQLVNLISADAHRDILQCLVGWEQVPGLMTMTIFSGLVLGQPLPSPVDVWKEAGNHLLYGLAVVFGQYSVCCLVTSLMASWWDISPFFAPVVPYGFQGGHGVVAGMRSAFVLKPPDGVDFPAGFSMGMASASVGLLAGVGIGSYCVNWGNKRGLLEGLAALEPPTGPSCGTGIELAAEEPGVDPVRSFDVDGADGRKSAAVDGRKPTPPATEFLRRSSAPSTMISPGTMEQRDRVFVRRSTIGKVMLERAMLEAPQRRTGHFYNVEDRPAMGKQVVAVESIDSLAYHICLMGLAMISALGLRGILGLLCGEMVGNFPLFPFCLVTSVVLQSILNRINAPVDRATVERILNTAQDGMIVTGMALLPVGEVVEQGIPFIIASVAAIAWGFVALFMLARIMLKDYWLERGLIELGLSMGSTATGLMLLRMADPENRTPVLRQFGFKQIVHVMFVGGGAYDASALLIIQMGGVWLLFGISAVCLLSCIAAAAFFVRFAPV</sequence>
<reference evidence="3" key="1">
    <citation type="submission" date="2023-10" db="EMBL/GenBank/DDBJ databases">
        <authorList>
            <person name="Chen Y."/>
            <person name="Shah S."/>
            <person name="Dougan E. K."/>
            <person name="Thang M."/>
            <person name="Chan C."/>
        </authorList>
    </citation>
    <scope>NUCLEOTIDE SEQUENCE [LARGE SCALE GENOMIC DNA]</scope>
</reference>
<feature type="transmembrane region" description="Helical" evidence="2">
    <location>
        <begin position="518"/>
        <end position="541"/>
    </location>
</feature>
<comment type="caution">
    <text evidence="3">The sequence shown here is derived from an EMBL/GenBank/DDBJ whole genome shotgun (WGS) entry which is preliminary data.</text>
</comment>
<feature type="compositionally biased region" description="Basic and acidic residues" evidence="1">
    <location>
        <begin position="240"/>
        <end position="252"/>
    </location>
</feature>
<dbReference type="PANTHER" id="PTHR36178">
    <property type="entry name" value="SLR0625 PROTEIN"/>
    <property type="match status" value="1"/>
</dbReference>